<evidence type="ECO:0000313" key="2">
    <source>
        <dbReference type="Proteomes" id="UP001595548"/>
    </source>
</evidence>
<protein>
    <submittedName>
        <fullName evidence="1">2OG-Fe(II) oxygenase</fullName>
    </submittedName>
</protein>
<dbReference type="Proteomes" id="UP001595548">
    <property type="component" value="Unassembled WGS sequence"/>
</dbReference>
<name>A0ABV7HVG9_9GAMM</name>
<evidence type="ECO:0000313" key="1">
    <source>
        <dbReference type="EMBL" id="MFC3156535.1"/>
    </source>
</evidence>
<accession>A0ABV7HVG9</accession>
<dbReference type="Pfam" id="PF13759">
    <property type="entry name" value="2OG-FeII_Oxy_5"/>
    <property type="match status" value="1"/>
</dbReference>
<comment type="caution">
    <text evidence="1">The sequence shown here is derived from an EMBL/GenBank/DDBJ whole genome shotgun (WGS) entry which is preliminary data.</text>
</comment>
<gene>
    <name evidence="1" type="ORF">ACFOEB_15085</name>
</gene>
<dbReference type="EMBL" id="JBHRTL010000031">
    <property type="protein sequence ID" value="MFC3156535.1"/>
    <property type="molecule type" value="Genomic_DNA"/>
</dbReference>
<keyword evidence="2" id="KW-1185">Reference proteome</keyword>
<reference evidence="2" key="1">
    <citation type="journal article" date="2019" name="Int. J. Syst. Evol. Microbiol.">
        <title>The Global Catalogue of Microorganisms (GCM) 10K type strain sequencing project: providing services to taxonomists for standard genome sequencing and annotation.</title>
        <authorList>
            <consortium name="The Broad Institute Genomics Platform"/>
            <consortium name="The Broad Institute Genome Sequencing Center for Infectious Disease"/>
            <person name="Wu L."/>
            <person name="Ma J."/>
        </authorList>
    </citation>
    <scope>NUCLEOTIDE SEQUENCE [LARGE SCALE GENOMIC DNA]</scope>
    <source>
        <strain evidence="2">KCTC 52141</strain>
    </source>
</reference>
<organism evidence="1 2">
    <name type="scientific">Gilvimarinus japonicus</name>
    <dbReference type="NCBI Taxonomy" id="1796469"/>
    <lineage>
        <taxon>Bacteria</taxon>
        <taxon>Pseudomonadati</taxon>
        <taxon>Pseudomonadota</taxon>
        <taxon>Gammaproteobacteria</taxon>
        <taxon>Cellvibrionales</taxon>
        <taxon>Cellvibrionaceae</taxon>
        <taxon>Gilvimarinus</taxon>
    </lineage>
</organism>
<dbReference type="InterPro" id="IPR012668">
    <property type="entry name" value="CHP02466"/>
</dbReference>
<sequence>MFVPIFDTGVCIYDLDEQDALRESPRVDQVLNELFSLPAVQAEKNVEDAQGGRALSSVHLYETHAITDLLDFKNSSLGVWILKSMFDAALQLGFNETRDIRKFKFHRSWANKMYKNCDAIAHRHALGTSVIPHLVAIYYHEVPEASADLIFIDDKNDSEMRGGRYFEYPAEKQFRVSPKAGRLVCHDAKFLHATSVHESESPRTCLIVEVGFPPLP</sequence>
<proteinExistence type="predicted"/>
<dbReference type="RefSeq" id="WP_382417801.1">
    <property type="nucleotide sequence ID" value="NZ_AP031500.1"/>
</dbReference>
<dbReference type="Gene3D" id="2.60.120.620">
    <property type="entry name" value="q2cbj1_9rhob like domain"/>
    <property type="match status" value="1"/>
</dbReference>